<name>A0ABT2T5X7_9FIRM</name>
<organism evidence="3 4">
    <name type="scientific">Suilimivivens aceti</name>
    <dbReference type="NCBI Taxonomy" id="2981774"/>
    <lineage>
        <taxon>Bacteria</taxon>
        <taxon>Bacillati</taxon>
        <taxon>Bacillota</taxon>
        <taxon>Clostridia</taxon>
        <taxon>Lachnospirales</taxon>
        <taxon>Lachnospiraceae</taxon>
        <taxon>Suilimivivens</taxon>
    </lineage>
</organism>
<dbReference type="Gene3D" id="2.60.40.10">
    <property type="entry name" value="Immunoglobulins"/>
    <property type="match status" value="2"/>
</dbReference>
<keyword evidence="4" id="KW-1185">Reference proteome</keyword>
<feature type="compositionally biased region" description="Low complexity" evidence="1">
    <location>
        <begin position="172"/>
        <end position="184"/>
    </location>
</feature>
<dbReference type="InterPro" id="IPR044056">
    <property type="entry name" value="InlI_Ig-like"/>
</dbReference>
<accession>A0ABT2T5X7</accession>
<evidence type="ECO:0000313" key="4">
    <source>
        <dbReference type="Proteomes" id="UP001652432"/>
    </source>
</evidence>
<comment type="caution">
    <text evidence="3">The sequence shown here is derived from an EMBL/GenBank/DDBJ whole genome shotgun (WGS) entry which is preliminary data.</text>
</comment>
<dbReference type="RefSeq" id="WP_262575692.1">
    <property type="nucleotide sequence ID" value="NZ_JAOQKJ010000015.1"/>
</dbReference>
<dbReference type="Pfam" id="PF18981">
    <property type="entry name" value="InlK_D3"/>
    <property type="match status" value="1"/>
</dbReference>
<evidence type="ECO:0000256" key="1">
    <source>
        <dbReference type="SAM" id="MobiDB-lite"/>
    </source>
</evidence>
<feature type="domain" description="Internalin I Ig-like" evidence="2">
    <location>
        <begin position="257"/>
        <end position="289"/>
    </location>
</feature>
<dbReference type="EMBL" id="JAOQKJ010000015">
    <property type="protein sequence ID" value="MCU6745657.1"/>
    <property type="molecule type" value="Genomic_DNA"/>
</dbReference>
<dbReference type="Proteomes" id="UP001652432">
    <property type="component" value="Unassembled WGS sequence"/>
</dbReference>
<proteinExistence type="predicted"/>
<feature type="compositionally biased region" description="Basic and acidic residues" evidence="1">
    <location>
        <begin position="188"/>
        <end position="204"/>
    </location>
</feature>
<protein>
    <recommendedName>
        <fullName evidence="2">Internalin I Ig-like domain-containing protein</fullName>
    </recommendedName>
</protein>
<sequence>MKQSKVIGIILVVLNIALAVVCIILSAGQDKTKPVFDFQAAEVVYRAGMDEEKLKEGITARDNVDGDITDRIVVEKIVTDPAENTAVVFFAVSDRAGNVAKCSKVFPASLEGENEELADQLTQAGYDAAFASESSLTAEHTDASADQENETDNSENAENEEQPEDAESLENPSPTASPRPTRTPENTPKPEPEQEAVKEQKPAEAPKTNDAAPVLSLKQNSVKVAAGSSPAWVNLIGTLRDDKDSYETLFRNLKVSKYDVNKPGTYEVTVQTEDSDGNRSAAVPITIQVQ</sequence>
<dbReference type="InterPro" id="IPR013783">
    <property type="entry name" value="Ig-like_fold"/>
</dbReference>
<feature type="region of interest" description="Disordered" evidence="1">
    <location>
        <begin position="134"/>
        <end position="214"/>
    </location>
</feature>
<evidence type="ECO:0000259" key="2">
    <source>
        <dbReference type="Pfam" id="PF18981"/>
    </source>
</evidence>
<reference evidence="3 4" key="1">
    <citation type="journal article" date="2021" name="ISME Commun">
        <title>Automated analysis of genomic sequences facilitates high-throughput and comprehensive description of bacteria.</title>
        <authorList>
            <person name="Hitch T.C.A."/>
        </authorList>
    </citation>
    <scope>NUCLEOTIDE SEQUENCE [LARGE SCALE GENOMIC DNA]</scope>
    <source>
        <strain evidence="3 4">Sanger_18</strain>
    </source>
</reference>
<feature type="compositionally biased region" description="Acidic residues" evidence="1">
    <location>
        <begin position="145"/>
        <end position="168"/>
    </location>
</feature>
<evidence type="ECO:0000313" key="3">
    <source>
        <dbReference type="EMBL" id="MCU6745657.1"/>
    </source>
</evidence>
<gene>
    <name evidence="3" type="ORF">OCV77_14370</name>
</gene>